<reference evidence="2 3" key="1">
    <citation type="submission" date="2019-01" db="EMBL/GenBank/DDBJ databases">
        <title>Sequencing of cultivated peanut Arachis hypogaea provides insights into genome evolution and oil improvement.</title>
        <authorList>
            <person name="Chen X."/>
        </authorList>
    </citation>
    <scope>NUCLEOTIDE SEQUENCE [LARGE SCALE GENOMIC DNA]</scope>
    <source>
        <strain evidence="3">cv. Fuhuasheng</strain>
        <tissue evidence="2">Leaves</tissue>
    </source>
</reference>
<feature type="transmembrane region" description="Helical" evidence="1">
    <location>
        <begin position="43"/>
        <end position="68"/>
    </location>
</feature>
<keyword evidence="1" id="KW-0472">Membrane</keyword>
<dbReference type="EMBL" id="SDMP01000021">
    <property type="protein sequence ID" value="RYQ81411.1"/>
    <property type="molecule type" value="Genomic_DNA"/>
</dbReference>
<dbReference type="AlphaFoldDB" id="A0A444WVG5"/>
<evidence type="ECO:0000256" key="1">
    <source>
        <dbReference type="SAM" id="Phobius"/>
    </source>
</evidence>
<feature type="transmembrane region" description="Helical" evidence="1">
    <location>
        <begin position="74"/>
        <end position="93"/>
    </location>
</feature>
<keyword evidence="1" id="KW-0812">Transmembrane</keyword>
<keyword evidence="3" id="KW-1185">Reference proteome</keyword>
<proteinExistence type="predicted"/>
<evidence type="ECO:0000313" key="3">
    <source>
        <dbReference type="Proteomes" id="UP000289738"/>
    </source>
</evidence>
<keyword evidence="1" id="KW-1133">Transmembrane helix</keyword>
<gene>
    <name evidence="2" type="ORF">Ahy_Scaffold1g107342</name>
</gene>
<comment type="caution">
    <text evidence="2">The sequence shown here is derived from an EMBL/GenBank/DDBJ whole genome shotgun (WGS) entry which is preliminary data.</text>
</comment>
<evidence type="ECO:0000313" key="2">
    <source>
        <dbReference type="EMBL" id="RYQ81411.1"/>
    </source>
</evidence>
<organism evidence="2 3">
    <name type="scientific">Arachis hypogaea</name>
    <name type="common">Peanut</name>
    <dbReference type="NCBI Taxonomy" id="3818"/>
    <lineage>
        <taxon>Eukaryota</taxon>
        <taxon>Viridiplantae</taxon>
        <taxon>Streptophyta</taxon>
        <taxon>Embryophyta</taxon>
        <taxon>Tracheophyta</taxon>
        <taxon>Spermatophyta</taxon>
        <taxon>Magnoliopsida</taxon>
        <taxon>eudicotyledons</taxon>
        <taxon>Gunneridae</taxon>
        <taxon>Pentapetalae</taxon>
        <taxon>rosids</taxon>
        <taxon>fabids</taxon>
        <taxon>Fabales</taxon>
        <taxon>Fabaceae</taxon>
        <taxon>Papilionoideae</taxon>
        <taxon>50 kb inversion clade</taxon>
        <taxon>dalbergioids sensu lato</taxon>
        <taxon>Dalbergieae</taxon>
        <taxon>Pterocarpus clade</taxon>
        <taxon>Arachis</taxon>
    </lineage>
</organism>
<dbReference type="Proteomes" id="UP000289738">
    <property type="component" value="Unassembled WGS sequence"/>
</dbReference>
<accession>A0A444WVG5</accession>
<name>A0A444WVG5_ARAHY</name>
<protein>
    <submittedName>
        <fullName evidence="2">Uncharacterized protein</fullName>
    </submittedName>
</protein>
<sequence length="97" mass="11020">MMIEPDHEVRSIGWNGIQDDILFARNMLNQPPVPFRQSSRDDLWMVFGLWGGVLAQVIAIATCGLIFAECDVLIVAWFQFPIMALYIQLHTLAMQLA</sequence>